<gene>
    <name evidence="2" type="ORF">EV666_104167</name>
</gene>
<feature type="transmembrane region" description="Helical" evidence="1">
    <location>
        <begin position="244"/>
        <end position="265"/>
    </location>
</feature>
<evidence type="ECO:0000313" key="3">
    <source>
        <dbReference type="Proteomes" id="UP000294881"/>
    </source>
</evidence>
<dbReference type="Pfam" id="PF09991">
    <property type="entry name" value="DUF2232"/>
    <property type="match status" value="1"/>
</dbReference>
<dbReference type="AlphaFoldDB" id="A0A4R2GUQ6"/>
<proteinExistence type="predicted"/>
<feature type="transmembrane region" description="Helical" evidence="1">
    <location>
        <begin position="277"/>
        <end position="303"/>
    </location>
</feature>
<dbReference type="Proteomes" id="UP000294881">
    <property type="component" value="Unassembled WGS sequence"/>
</dbReference>
<evidence type="ECO:0000313" key="2">
    <source>
        <dbReference type="EMBL" id="TCO14214.1"/>
    </source>
</evidence>
<sequence>MYAQLLTGIGAGLASALLFAVVISGSPAAMLLSYLTPLPIFIVTIGWRHGAGLAAALTGAIVCGLIFGFGGGFSVKAGLAYGLGLALPAWWIGYLAMLGRTDAAGRAEWYPLGKILLWLAGIATLVALLGAVAVGGGYAGYEQAMRAAFGALFDASQGSPALPEGVTRDDLIDTLITAAPLLTAGSFAPMLTLNLWLAGRIVAASGRLARPWPAVADTRMPFWAVGALAVAILLATLGQGFAGFTGLALTGALGAAFALQCLAALHTALRGKPARPFILALLYALIIPFFVWILPVLALGGVLDSLARAFRKTGAAPPPANDA</sequence>
<reference evidence="2 3" key="1">
    <citation type="submission" date="2019-03" db="EMBL/GenBank/DDBJ databases">
        <title>Genomic Encyclopedia of Type Strains, Phase IV (KMG-IV): sequencing the most valuable type-strain genomes for metagenomic binning, comparative biology and taxonomic classification.</title>
        <authorList>
            <person name="Goeker M."/>
        </authorList>
    </citation>
    <scope>NUCLEOTIDE SEQUENCE [LARGE SCALE GENOMIC DNA]</scope>
    <source>
        <strain evidence="2 3">DSM 22958</strain>
    </source>
</reference>
<feature type="transmembrane region" description="Helical" evidence="1">
    <location>
        <begin position="116"/>
        <end position="139"/>
    </location>
</feature>
<dbReference type="RefSeq" id="WP_132005087.1">
    <property type="nucleotide sequence ID" value="NZ_JBHUNN010000002.1"/>
</dbReference>
<evidence type="ECO:0000256" key="1">
    <source>
        <dbReference type="SAM" id="Phobius"/>
    </source>
</evidence>
<feature type="transmembrane region" description="Helical" evidence="1">
    <location>
        <begin position="54"/>
        <end position="73"/>
    </location>
</feature>
<dbReference type="InterPro" id="IPR018710">
    <property type="entry name" value="DUF2232"/>
</dbReference>
<name>A0A4R2GUQ6_9HYPH</name>
<dbReference type="OrthoDB" id="7335270at2"/>
<feature type="transmembrane region" description="Helical" evidence="1">
    <location>
        <begin position="79"/>
        <end position="96"/>
    </location>
</feature>
<comment type="caution">
    <text evidence="2">The sequence shown here is derived from an EMBL/GenBank/DDBJ whole genome shotgun (WGS) entry which is preliminary data.</text>
</comment>
<keyword evidence="1" id="KW-0812">Transmembrane</keyword>
<protein>
    <submittedName>
        <fullName evidence="2">Putative membrane protein DUF2232</fullName>
    </submittedName>
</protein>
<organism evidence="2 3">
    <name type="scientific">Camelimonas lactis</name>
    <dbReference type="NCBI Taxonomy" id="659006"/>
    <lineage>
        <taxon>Bacteria</taxon>
        <taxon>Pseudomonadati</taxon>
        <taxon>Pseudomonadota</taxon>
        <taxon>Alphaproteobacteria</taxon>
        <taxon>Hyphomicrobiales</taxon>
        <taxon>Chelatococcaceae</taxon>
        <taxon>Camelimonas</taxon>
    </lineage>
</organism>
<keyword evidence="1" id="KW-0472">Membrane</keyword>
<dbReference type="EMBL" id="SLWL01000004">
    <property type="protein sequence ID" value="TCO14214.1"/>
    <property type="molecule type" value="Genomic_DNA"/>
</dbReference>
<keyword evidence="1" id="KW-1133">Transmembrane helix</keyword>
<accession>A0A4R2GUQ6</accession>
<feature type="transmembrane region" description="Helical" evidence="1">
    <location>
        <begin position="220"/>
        <end position="238"/>
    </location>
</feature>
<keyword evidence="3" id="KW-1185">Reference proteome</keyword>